<evidence type="ECO:0000256" key="1">
    <source>
        <dbReference type="SAM" id="MobiDB-lite"/>
    </source>
</evidence>
<comment type="caution">
    <text evidence="2">The sequence shown here is derived from an EMBL/GenBank/DDBJ whole genome shotgun (WGS) entry which is preliminary data.</text>
</comment>
<accession>A0A9W6Y7Y9</accession>
<protein>
    <submittedName>
        <fullName evidence="2">Unnamed protein product</fullName>
    </submittedName>
</protein>
<name>A0A9W6Y7Y9_9STRA</name>
<evidence type="ECO:0000313" key="2">
    <source>
        <dbReference type="EMBL" id="GMF56082.1"/>
    </source>
</evidence>
<evidence type="ECO:0000313" key="3">
    <source>
        <dbReference type="Proteomes" id="UP001165121"/>
    </source>
</evidence>
<proteinExistence type="predicted"/>
<gene>
    <name evidence="2" type="ORF">Pfra01_002374000</name>
</gene>
<dbReference type="Proteomes" id="UP001165121">
    <property type="component" value="Unassembled WGS sequence"/>
</dbReference>
<organism evidence="2 3">
    <name type="scientific">Phytophthora fragariaefolia</name>
    <dbReference type="NCBI Taxonomy" id="1490495"/>
    <lineage>
        <taxon>Eukaryota</taxon>
        <taxon>Sar</taxon>
        <taxon>Stramenopiles</taxon>
        <taxon>Oomycota</taxon>
        <taxon>Peronosporomycetes</taxon>
        <taxon>Peronosporales</taxon>
        <taxon>Peronosporaceae</taxon>
        <taxon>Phytophthora</taxon>
    </lineage>
</organism>
<keyword evidence="3" id="KW-1185">Reference proteome</keyword>
<feature type="region of interest" description="Disordered" evidence="1">
    <location>
        <begin position="1"/>
        <end position="37"/>
    </location>
</feature>
<sequence>MNPDSGPESAGSDDEVVATSDSEWEPTSPSLSEGEEGVYDDISDIASEFVSLSAESRAQELIESDPSK</sequence>
<reference evidence="2" key="1">
    <citation type="submission" date="2023-04" db="EMBL/GenBank/DDBJ databases">
        <title>Phytophthora fragariaefolia NBRC 109709.</title>
        <authorList>
            <person name="Ichikawa N."/>
            <person name="Sato H."/>
            <person name="Tonouchi N."/>
        </authorList>
    </citation>
    <scope>NUCLEOTIDE SEQUENCE</scope>
    <source>
        <strain evidence="2">NBRC 109709</strain>
    </source>
</reference>
<feature type="compositionally biased region" description="Polar residues" evidence="1">
    <location>
        <begin position="19"/>
        <end position="31"/>
    </location>
</feature>
<dbReference type="EMBL" id="BSXT01003903">
    <property type="protein sequence ID" value="GMF56082.1"/>
    <property type="molecule type" value="Genomic_DNA"/>
</dbReference>
<dbReference type="AlphaFoldDB" id="A0A9W6Y7Y9"/>